<dbReference type="Proteomes" id="UP000266841">
    <property type="component" value="Unassembled WGS sequence"/>
</dbReference>
<gene>
    <name evidence="2" type="ORF">THAOC_29046</name>
</gene>
<feature type="compositionally biased region" description="Polar residues" evidence="1">
    <location>
        <begin position="95"/>
        <end position="105"/>
    </location>
</feature>
<evidence type="ECO:0000313" key="2">
    <source>
        <dbReference type="EMBL" id="EJK51755.1"/>
    </source>
</evidence>
<reference evidence="2 3" key="1">
    <citation type="journal article" date="2012" name="Genome Biol.">
        <title>Genome and low-iron response of an oceanic diatom adapted to chronic iron limitation.</title>
        <authorList>
            <person name="Lommer M."/>
            <person name="Specht M."/>
            <person name="Roy A.S."/>
            <person name="Kraemer L."/>
            <person name="Andreson R."/>
            <person name="Gutowska M.A."/>
            <person name="Wolf J."/>
            <person name="Bergner S.V."/>
            <person name="Schilhabel M.B."/>
            <person name="Klostermeier U.C."/>
            <person name="Beiko R.G."/>
            <person name="Rosenstiel P."/>
            <person name="Hippler M."/>
            <person name="Laroche J."/>
        </authorList>
    </citation>
    <scope>NUCLEOTIDE SEQUENCE [LARGE SCALE GENOMIC DNA]</scope>
    <source>
        <strain evidence="2 3">CCMP1005</strain>
    </source>
</reference>
<accession>K0REV7</accession>
<proteinExistence type="predicted"/>
<comment type="caution">
    <text evidence="2">The sequence shown here is derived from an EMBL/GenBank/DDBJ whole genome shotgun (WGS) entry which is preliminary data.</text>
</comment>
<protein>
    <submittedName>
        <fullName evidence="2">Uncharacterized protein</fullName>
    </submittedName>
</protein>
<dbReference type="EMBL" id="AGNL01041072">
    <property type="protein sequence ID" value="EJK51755.1"/>
    <property type="molecule type" value="Genomic_DNA"/>
</dbReference>
<feature type="region of interest" description="Disordered" evidence="1">
    <location>
        <begin position="1"/>
        <end position="74"/>
    </location>
</feature>
<sequence length="130" mass="13666">RPTPRGAGGDAGGATPAARGDREDSDSYSESRSARDGRRAATRLGLQSSSARAPASELELDDRARRHRARRHRAQDVDVVRAVVPGGGLCGDNQIVPSKGSTSTDFDLDGLPTRAADVVSKAQRPYGSEP</sequence>
<keyword evidence="3" id="KW-1185">Reference proteome</keyword>
<feature type="compositionally biased region" description="Gly residues" evidence="1">
    <location>
        <begin position="1"/>
        <end position="12"/>
    </location>
</feature>
<name>K0REV7_THAOC</name>
<organism evidence="2 3">
    <name type="scientific">Thalassiosira oceanica</name>
    <name type="common">Marine diatom</name>
    <dbReference type="NCBI Taxonomy" id="159749"/>
    <lineage>
        <taxon>Eukaryota</taxon>
        <taxon>Sar</taxon>
        <taxon>Stramenopiles</taxon>
        <taxon>Ochrophyta</taxon>
        <taxon>Bacillariophyta</taxon>
        <taxon>Coscinodiscophyceae</taxon>
        <taxon>Thalassiosirophycidae</taxon>
        <taxon>Thalassiosirales</taxon>
        <taxon>Thalassiosiraceae</taxon>
        <taxon>Thalassiosira</taxon>
    </lineage>
</organism>
<feature type="region of interest" description="Disordered" evidence="1">
    <location>
        <begin position="86"/>
        <end position="110"/>
    </location>
</feature>
<feature type="non-terminal residue" evidence="2">
    <location>
        <position position="1"/>
    </location>
</feature>
<evidence type="ECO:0000313" key="3">
    <source>
        <dbReference type="Proteomes" id="UP000266841"/>
    </source>
</evidence>
<dbReference type="AlphaFoldDB" id="K0REV7"/>
<evidence type="ECO:0000256" key="1">
    <source>
        <dbReference type="SAM" id="MobiDB-lite"/>
    </source>
</evidence>